<name>A0A397BNQ2_APHAT</name>
<dbReference type="Proteomes" id="UP000266239">
    <property type="component" value="Unassembled WGS sequence"/>
</dbReference>
<evidence type="ECO:0000313" key="2">
    <source>
        <dbReference type="EMBL" id="RHY22935.1"/>
    </source>
</evidence>
<organism evidence="2 3">
    <name type="scientific">Aphanomyces astaci</name>
    <name type="common">Crayfish plague agent</name>
    <dbReference type="NCBI Taxonomy" id="112090"/>
    <lineage>
        <taxon>Eukaryota</taxon>
        <taxon>Sar</taxon>
        <taxon>Stramenopiles</taxon>
        <taxon>Oomycota</taxon>
        <taxon>Saprolegniomycetes</taxon>
        <taxon>Saprolegniales</taxon>
        <taxon>Verrucalvaceae</taxon>
        <taxon>Aphanomyces</taxon>
    </lineage>
</organism>
<sequence length="406" mass="44842">MMGSRRPVVTVKAIRNALTVFAIVYVVIRGLASSPSSSNSFVLGAFNPPLLSPQDQAFVVQCRTFYEQSALRRSHCDDPPASLCQNVCSSLSSNLTYYSTQLWPSSLLAACDATCATHQSQLCNGGITYMELCDATARSRLQAAVVDNVHVTIQDDRSGPSFFALLVLIFVAASDILVSVAEYKDKYLKAPPADEEAALYDASQLDSSAALLTQALRAAEQPEHLVTVAKTCFEVRCLLFDNSCDQALQIIVVFQLETRVLQRRRVILHVDGPAEIGLEEIVQYNEVDTLRSVNPLALFLPKKCSTTDEVPLMPCFAKAHRSRLFDRLNRRGVIIDLSYVIVTAIGVNIFGRVYGAGLQSKRFIVLDVYDPALALNHTMQLSMDELENLFQDHMDLLVAGRKEDVR</sequence>
<keyword evidence="1" id="KW-0472">Membrane</keyword>
<keyword evidence="1" id="KW-1133">Transmembrane helix</keyword>
<keyword evidence="1" id="KW-0812">Transmembrane</keyword>
<dbReference type="VEuPathDB" id="FungiDB:H257_10267"/>
<gene>
    <name evidence="2" type="ORF">DYB25_006410</name>
</gene>
<reference evidence="2 3" key="1">
    <citation type="submission" date="2018-08" db="EMBL/GenBank/DDBJ databases">
        <title>Aphanomyces genome sequencing and annotation.</title>
        <authorList>
            <person name="Minardi D."/>
            <person name="Oidtmann B."/>
            <person name="Van Der Giezen M."/>
            <person name="Studholme D.J."/>
        </authorList>
    </citation>
    <scope>NUCLEOTIDE SEQUENCE [LARGE SCALE GENOMIC DNA]</scope>
    <source>
        <strain evidence="2 3">Yx</strain>
    </source>
</reference>
<evidence type="ECO:0000313" key="3">
    <source>
        <dbReference type="Proteomes" id="UP000266239"/>
    </source>
</evidence>
<proteinExistence type="predicted"/>
<evidence type="ECO:0000256" key="1">
    <source>
        <dbReference type="SAM" id="Phobius"/>
    </source>
</evidence>
<comment type="caution">
    <text evidence="2">The sequence shown here is derived from an EMBL/GenBank/DDBJ whole genome shotgun (WGS) entry which is preliminary data.</text>
</comment>
<protein>
    <submittedName>
        <fullName evidence="2">Uncharacterized protein</fullName>
    </submittedName>
</protein>
<accession>A0A397BNQ2</accession>
<feature type="transmembrane region" description="Helical" evidence="1">
    <location>
        <begin position="333"/>
        <end position="354"/>
    </location>
</feature>
<dbReference type="AlphaFoldDB" id="A0A397BNQ2"/>
<feature type="transmembrane region" description="Helical" evidence="1">
    <location>
        <begin position="162"/>
        <end position="181"/>
    </location>
</feature>
<dbReference type="EMBL" id="QUTA01003598">
    <property type="protein sequence ID" value="RHY22935.1"/>
    <property type="molecule type" value="Genomic_DNA"/>
</dbReference>